<evidence type="ECO:0000313" key="8">
    <source>
        <dbReference type="Proteomes" id="UP000219860"/>
    </source>
</evidence>
<dbReference type="EMBL" id="LT608262">
    <property type="protein sequence ID" value="SCO64103.1"/>
    <property type="molecule type" value="Genomic_DNA"/>
</dbReference>
<dbReference type="VEuPathDB" id="PlasmoDB:PBANKA_1417700"/>
<proteinExistence type="predicted"/>
<dbReference type="EMBL" id="LT614640">
    <property type="protein sequence ID" value="SCN28347.1"/>
    <property type="molecule type" value="Genomic_DNA"/>
</dbReference>
<evidence type="ECO:0000313" key="5">
    <source>
        <dbReference type="EMBL" id="SCO62545.1"/>
    </source>
</evidence>
<evidence type="ECO:0000313" key="4">
    <source>
        <dbReference type="EMBL" id="SCN28347.1"/>
    </source>
</evidence>
<feature type="region of interest" description="Disordered" evidence="1">
    <location>
        <begin position="479"/>
        <end position="500"/>
    </location>
</feature>
<dbReference type="SMART" id="SM00028">
    <property type="entry name" value="TPR"/>
    <property type="match status" value="2"/>
</dbReference>
<accession>A0A122IWK3</accession>
<evidence type="ECO:0000313" key="3">
    <source>
        <dbReference type="EMBL" id="SCM26235.1"/>
    </source>
</evidence>
<evidence type="ECO:0000256" key="1">
    <source>
        <dbReference type="SAM" id="MobiDB-lite"/>
    </source>
</evidence>
<evidence type="ECO:0008006" key="12">
    <source>
        <dbReference type="Google" id="ProtNLM"/>
    </source>
</evidence>
<reference evidence="2 7" key="1">
    <citation type="submission" date="2016-02" db="EMBL/GenBank/DDBJ databases">
        <authorList>
            <consortium name="Pathogen Informatics"/>
        </authorList>
    </citation>
    <scope>NUCLEOTIDE SEQUENCE [LARGE SCALE GENOMIC DNA]</scope>
    <source>
        <strain evidence="2 7">K173</strain>
        <strain evidence="3 11">NK65 ny</strain>
        <strain evidence="4 10">NK65e</strain>
        <strain evidence="6 8">SP11 Antwerpcl1</strain>
        <strain evidence="5 9">SP11 RLL</strain>
    </source>
</reference>
<evidence type="ECO:0000313" key="6">
    <source>
        <dbReference type="EMBL" id="SCO64103.1"/>
    </source>
</evidence>
<dbReference type="AlphaFoldDB" id="A0A122IWK3"/>
<dbReference type="Proteomes" id="UP000069549">
    <property type="component" value="Chromosome 14"/>
</dbReference>
<dbReference type="SUPFAM" id="SSF48452">
    <property type="entry name" value="TPR-like"/>
    <property type="match status" value="1"/>
</dbReference>
<evidence type="ECO:0000313" key="9">
    <source>
        <dbReference type="Proteomes" id="UP000219974"/>
    </source>
</evidence>
<protein>
    <recommendedName>
        <fullName evidence="12">Tetratricopeptide repeat protein</fullName>
    </recommendedName>
</protein>
<dbReference type="OMA" id="HKNYEHV"/>
<dbReference type="Proteomes" id="UP000219860">
    <property type="component" value="Chromosome 14"/>
</dbReference>
<dbReference type="EMBL" id="LT608150">
    <property type="protein sequence ID" value="SCM26235.1"/>
    <property type="molecule type" value="Genomic_DNA"/>
</dbReference>
<dbReference type="EMBL" id="LT608278">
    <property type="protein sequence ID" value="SCO62545.1"/>
    <property type="molecule type" value="Genomic_DNA"/>
</dbReference>
<gene>
    <name evidence="2" type="ORF">PBK173_000444800</name>
    <name evidence="4" type="ORF">PBNK65E_000434600</name>
    <name evidence="3" type="ORF">PBNK65NY_000433600</name>
    <name evidence="6" type="ORF">PBSP11A_000434200</name>
    <name evidence="5" type="ORF">PBSP11RLL_000433800</name>
</gene>
<organism evidence="2 7">
    <name type="scientific">Plasmodium berghei</name>
    <dbReference type="NCBI Taxonomy" id="5821"/>
    <lineage>
        <taxon>Eukaryota</taxon>
        <taxon>Sar</taxon>
        <taxon>Alveolata</taxon>
        <taxon>Apicomplexa</taxon>
        <taxon>Aconoidasida</taxon>
        <taxon>Haemosporida</taxon>
        <taxon>Plasmodiidae</taxon>
        <taxon>Plasmodium</taxon>
        <taxon>Plasmodium (Vinckeia)</taxon>
    </lineage>
</organism>
<sequence>MDMSHAEIAKQLKHNSAEIREYFEDLYGWQDDIKKKEIEDNKKKKNKLENNNIKKYTDNYIFEKKIGDHTEADVAHKTKELNKNCKYNTKTFNQKDENSLNSQDDIFVKKNIIKETNKDEVVEDLEHNTNNDSIYKLNKEQNDFEANGIEINQRKLCENCDNKNEKGGIDKEPNECINMYQNGEGIKLELNLKTENIEITKASNKAIDIYLCKNEDGKINYKNEKYSKCLENYNDIINYIDFELKKNNIFIEIEKYYDNELQIDVISNNYYLNDKKTKDLFILRTKTLINRSLIYQRLSCYYESIKDCTCIIIFFNKFLHEQIRSKKYYIHDLISINVTYIMFKAYYLRGIAKYKLKIYKQALKDFKYSIDYVKHVDSCMLVTINKYIQLIQNKIKESNIKKYERIQYEYISTPLDHFKLKKKLVNIEVISKDITKEDMNNQIKDTAQNYNFRELENTNEIYHQTNKTEISNVRSIEEGEAKKKKNIDGESEEIEETQPSQSAIKVIEEEDGNGKSLINKYLSNPIDLKISLNDEVIDSKKCHNEFLSNSSSENISKNLKIKNKINFEILWNSDEVKNSFKHQINILKMAFLEENIFNFHLDKDIYVDILDYMLKNLCANLLGENEGEMRETRIDDIKNYTHKNEQANKRMFKDKSANDKNGGISLGIYPEYYENLINILYMMTNNGNENYIFLFIDKKEKEFLKKLYDIILEYSNTFINSDSCIKEKIFILKKLL</sequence>
<dbReference type="Proteomes" id="UP000516480">
    <property type="component" value="Chromosome 14"/>
</dbReference>
<evidence type="ECO:0000313" key="7">
    <source>
        <dbReference type="Proteomes" id="UP000069549"/>
    </source>
</evidence>
<dbReference type="Proteomes" id="UP000220214">
    <property type="component" value="Chromosome 14"/>
</dbReference>
<dbReference type="InterPro" id="IPR019734">
    <property type="entry name" value="TPR_rpt"/>
</dbReference>
<dbReference type="InterPro" id="IPR011990">
    <property type="entry name" value="TPR-like_helical_dom_sf"/>
</dbReference>
<dbReference type="OrthoDB" id="383194at2759"/>
<evidence type="ECO:0000313" key="10">
    <source>
        <dbReference type="Proteomes" id="UP000220214"/>
    </source>
</evidence>
<dbReference type="EMBL" id="LT160034">
    <property type="protein sequence ID" value="CXJ15133.1"/>
    <property type="molecule type" value="Genomic_DNA"/>
</dbReference>
<dbReference type="Proteomes" id="UP000219974">
    <property type="component" value="Chromosome 14"/>
</dbReference>
<evidence type="ECO:0000313" key="11">
    <source>
        <dbReference type="Proteomes" id="UP000516480"/>
    </source>
</evidence>
<evidence type="ECO:0000313" key="2">
    <source>
        <dbReference type="EMBL" id="CXJ15133.1"/>
    </source>
</evidence>
<dbReference type="Gene3D" id="1.25.40.10">
    <property type="entry name" value="Tetratricopeptide repeat domain"/>
    <property type="match status" value="1"/>
</dbReference>
<name>A0A122IWK3_PLABE</name>